<proteinExistence type="predicted"/>
<evidence type="ECO:0000256" key="3">
    <source>
        <dbReference type="ARBA" id="ARBA00022640"/>
    </source>
</evidence>
<dbReference type="GO" id="GO:0009507">
    <property type="term" value="C:chloroplast"/>
    <property type="evidence" value="ECO:0007669"/>
    <property type="project" value="UniProtKB-SubCell"/>
</dbReference>
<evidence type="ECO:0000259" key="8">
    <source>
        <dbReference type="Pfam" id="PF01764"/>
    </source>
</evidence>
<evidence type="ECO:0000256" key="5">
    <source>
        <dbReference type="ARBA" id="ARBA00022946"/>
    </source>
</evidence>
<sequence length="814" mass="87583">MLVRQHASCCRPNSNGCKALATPRPVAAAAARRRLSTITHVATPSSSRAGMPKRQTNTPPAVAVDTRLATDQSNGTGASAAAQELQSGVNLAQWLVNSPDAVKKELEAYSQGFMDFWKEQRTDYWQQVAKAKAAFAEEQKGSNGAADKHFSQPPLEQLQQAAYADKAFIKEVTKYGEMVQAVYDTLETKDVYSRFFGGCMAGAMKKESTLGANNGKFINVGEAAAKYTIVKQMQADSGGYKLVIKEGRNYVGFIATGPSHAALPADSSEVDIAVVFRGTITTDEWLQDAKVLQVRWNNGSGIAQSPRVFLRAWPFQATAGAFTGTLALSLLALWAVQMHTGALPAGVVAVDAWVKSYLSAAAGSGPSFLQGAITSAATFLQALLGISIKADSGPLPFSLALASAAWVVNGFVQARIAHPNHWLRDLRSLAMAVGPWLLYGAQVLGDTLVSSFAGLKGDPLVSYGFKQMYADAKDRDNVTDQLPASPRLTILTTLTQQLQQLSSEGKTVRSITVTGHSLGGALASLCAYDLSTTVAAALEAAKDPKESNEYKELQAKPDLYSQTAAQRLELMSALWHIKQRGPETVPLVAGITFAAPRVGNAAYANAFKARSLIDPLAVREPLFNAGGYHSSALSWLGSVFRDRPWLLMKHMWFRAGTADMEKDAASRAAEQLLQKKTDAAAAPVVGGMLRLVNVHDVAPDVPSAVRVPFFRYVHGGQELLFNSLAVPYYRAGQFTGAAIGARHNLEQNLHSMDPTRPQALVNKSDDVLLSSYCVPKCWWSPVPNRGMVCADVNGKSVWLRKELLGDLPGQQQQQ</sequence>
<evidence type="ECO:0000256" key="4">
    <source>
        <dbReference type="ARBA" id="ARBA00022801"/>
    </source>
</evidence>
<dbReference type="SUPFAM" id="SSF53474">
    <property type="entry name" value="alpha/beta-Hydrolases"/>
    <property type="match status" value="1"/>
</dbReference>
<dbReference type="AlphaFoldDB" id="A0A383WGN3"/>
<keyword evidence="5" id="KW-0809">Transit peptide</keyword>
<evidence type="ECO:0000256" key="7">
    <source>
        <dbReference type="ARBA" id="ARBA00023098"/>
    </source>
</evidence>
<organism evidence="9 10">
    <name type="scientific">Tetradesmus obliquus</name>
    <name type="common">Green alga</name>
    <name type="synonym">Acutodesmus obliquus</name>
    <dbReference type="NCBI Taxonomy" id="3088"/>
    <lineage>
        <taxon>Eukaryota</taxon>
        <taxon>Viridiplantae</taxon>
        <taxon>Chlorophyta</taxon>
        <taxon>core chlorophytes</taxon>
        <taxon>Chlorophyceae</taxon>
        <taxon>CS clade</taxon>
        <taxon>Sphaeropleales</taxon>
        <taxon>Scenedesmaceae</taxon>
        <taxon>Tetradesmus</taxon>
    </lineage>
</organism>
<keyword evidence="3" id="KW-0934">Plastid</keyword>
<keyword evidence="2" id="KW-0150">Chloroplast</keyword>
<evidence type="ECO:0000256" key="2">
    <source>
        <dbReference type="ARBA" id="ARBA00022528"/>
    </source>
</evidence>
<dbReference type="InterPro" id="IPR029058">
    <property type="entry name" value="AB_hydrolase_fold"/>
</dbReference>
<dbReference type="PANTHER" id="PTHR31403">
    <property type="entry name" value="PHOSPHOLIPASE A1-IBETA2, CHLOROPLASTIC"/>
    <property type="match status" value="1"/>
</dbReference>
<dbReference type="GO" id="GO:0004620">
    <property type="term" value="F:phospholipase activity"/>
    <property type="evidence" value="ECO:0007669"/>
    <property type="project" value="TreeGrafter"/>
</dbReference>
<feature type="domain" description="Fungal lipase-type" evidence="8">
    <location>
        <begin position="457"/>
        <end position="533"/>
    </location>
</feature>
<keyword evidence="10" id="KW-1185">Reference proteome</keyword>
<dbReference type="PANTHER" id="PTHR31403:SF7">
    <property type="entry name" value="PHOSPHOLIPASE A1-IGAMMA3, CHLOROPLASTIC"/>
    <property type="match status" value="1"/>
</dbReference>
<dbReference type="EMBL" id="FNXT01001264">
    <property type="protein sequence ID" value="SZX76658.1"/>
    <property type="molecule type" value="Genomic_DNA"/>
</dbReference>
<name>A0A383WGN3_TETOB</name>
<evidence type="ECO:0000256" key="1">
    <source>
        <dbReference type="ARBA" id="ARBA00004229"/>
    </source>
</evidence>
<keyword evidence="7" id="KW-0443">Lipid metabolism</keyword>
<comment type="subcellular location">
    <subcellularLocation>
        <location evidence="1">Plastid</location>
        <location evidence="1">Chloroplast</location>
    </subcellularLocation>
</comment>
<dbReference type="Gene3D" id="3.40.50.1820">
    <property type="entry name" value="alpha/beta hydrolase"/>
    <property type="match status" value="2"/>
</dbReference>
<dbReference type="Pfam" id="PF01764">
    <property type="entry name" value="Lipase_3"/>
    <property type="match status" value="1"/>
</dbReference>
<evidence type="ECO:0000313" key="9">
    <source>
        <dbReference type="EMBL" id="SZX76658.1"/>
    </source>
</evidence>
<dbReference type="GO" id="GO:0016042">
    <property type="term" value="P:lipid catabolic process"/>
    <property type="evidence" value="ECO:0007669"/>
    <property type="project" value="UniProtKB-KW"/>
</dbReference>
<reference evidence="9 10" key="1">
    <citation type="submission" date="2016-10" db="EMBL/GenBank/DDBJ databases">
        <authorList>
            <person name="Cai Z."/>
        </authorList>
    </citation>
    <scope>NUCLEOTIDE SEQUENCE [LARGE SCALE GENOMIC DNA]</scope>
</reference>
<keyword evidence="4" id="KW-0378">Hydrolase</keyword>
<keyword evidence="6" id="KW-0442">Lipid degradation</keyword>
<dbReference type="InterPro" id="IPR002921">
    <property type="entry name" value="Fungal_lipase-type"/>
</dbReference>
<evidence type="ECO:0000313" key="10">
    <source>
        <dbReference type="Proteomes" id="UP000256970"/>
    </source>
</evidence>
<protein>
    <recommendedName>
        <fullName evidence="8">Fungal lipase-type domain-containing protein</fullName>
    </recommendedName>
</protein>
<dbReference type="Proteomes" id="UP000256970">
    <property type="component" value="Unassembled WGS sequence"/>
</dbReference>
<accession>A0A383WGN3</accession>
<evidence type="ECO:0000256" key="6">
    <source>
        <dbReference type="ARBA" id="ARBA00022963"/>
    </source>
</evidence>
<gene>
    <name evidence="9" type="ORF">BQ4739_LOCUS17031</name>
</gene>